<sequence length="529" mass="60888">MNIQIKLNHNAGYRWWVQGAVAAKGFAYISGKLYQDQELADYLNNMGQQQAIVNILEQMAGQFAFVIRAPGMFLAAVDHIRSFPLFYEEMKSGLDITDELREKRIAKSGLDEEQIDFLQHSLYTLENKTLLRNVKQIPAGRYLTLENGKSVLKEYWRFSYADQQITNQCEAVNEIAKGYEDVFSKCAELLQGRTAVVPLSGGYDSRLVVQKLLDAGIPKERIVAYTYGDEKMTDVVISKRVAQAYGIRHYFVPYNKKETVPFFNKQFRTLVLQAGNASSLPCVQEWYAVHVLKQMGILNGSCVMVPGYGGILPGHYMKEELLTPQKQWRELIGRFIKKDFLGVSPMKSAEQGEKLKDLIMSSSYFKGLKEDGADLGYVMAYERYIYQEEQSKFIQNAVRCYEMEGMAWLTPFLFKEQFATWGKLDNHLRLHNQAFFAYTQEAFDETAKAIPFTGSKVRREKKNVPVPISKIGTLARLIFKREKIHYLLALVPFPIYFRSGIKKRWGINDIIGQEYIRVLREIAGRERRE</sequence>
<evidence type="ECO:0000313" key="6">
    <source>
        <dbReference type="Proteomes" id="UP000654279"/>
    </source>
</evidence>
<dbReference type="Proteomes" id="UP000654279">
    <property type="component" value="Unassembled WGS sequence"/>
</dbReference>
<protein>
    <recommendedName>
        <fullName evidence="2">asparagine synthase (glutamine-hydrolyzing)</fullName>
        <ecNumber evidence="2">6.3.5.4</ecNumber>
    </recommendedName>
</protein>
<dbReference type="InterPro" id="IPR014729">
    <property type="entry name" value="Rossmann-like_a/b/a_fold"/>
</dbReference>
<comment type="caution">
    <text evidence="5">The sequence shown here is derived from an EMBL/GenBank/DDBJ whole genome shotgun (WGS) entry which is preliminary data.</text>
</comment>
<dbReference type="GO" id="GO:0006529">
    <property type="term" value="P:asparagine biosynthetic process"/>
    <property type="evidence" value="ECO:0007669"/>
    <property type="project" value="UniProtKB-KW"/>
</dbReference>
<dbReference type="InterPro" id="IPR051786">
    <property type="entry name" value="ASN_synthetase/amidase"/>
</dbReference>
<name>A0A926D0L9_9FIRM</name>
<dbReference type="GO" id="GO:0004066">
    <property type="term" value="F:asparagine synthase (glutamine-hydrolyzing) activity"/>
    <property type="evidence" value="ECO:0007669"/>
    <property type="project" value="UniProtKB-EC"/>
</dbReference>
<dbReference type="Gene3D" id="3.40.50.620">
    <property type="entry name" value="HUPs"/>
    <property type="match status" value="1"/>
</dbReference>
<evidence type="ECO:0000256" key="3">
    <source>
        <dbReference type="ARBA" id="ARBA00022888"/>
    </source>
</evidence>
<evidence type="ECO:0000256" key="2">
    <source>
        <dbReference type="ARBA" id="ARBA00012737"/>
    </source>
</evidence>
<dbReference type="PANTHER" id="PTHR43284">
    <property type="entry name" value="ASPARAGINE SYNTHETASE (GLUTAMINE-HYDROLYZING)"/>
    <property type="match status" value="1"/>
</dbReference>
<keyword evidence="3" id="KW-0028">Amino-acid biosynthesis</keyword>
<dbReference type="SUPFAM" id="SSF56235">
    <property type="entry name" value="N-terminal nucleophile aminohydrolases (Ntn hydrolases)"/>
    <property type="match status" value="1"/>
</dbReference>
<dbReference type="AlphaFoldDB" id="A0A926D0L9"/>
<dbReference type="PANTHER" id="PTHR43284:SF1">
    <property type="entry name" value="ASPARAGINE SYNTHETASE"/>
    <property type="match status" value="1"/>
</dbReference>
<dbReference type="Gene3D" id="3.60.20.10">
    <property type="entry name" value="Glutamine Phosphoribosylpyrophosphate, subunit 1, domain 1"/>
    <property type="match status" value="1"/>
</dbReference>
<proteinExistence type="predicted"/>
<evidence type="ECO:0000256" key="4">
    <source>
        <dbReference type="ARBA" id="ARBA00048741"/>
    </source>
</evidence>
<dbReference type="InterPro" id="IPR029055">
    <property type="entry name" value="Ntn_hydrolases_N"/>
</dbReference>
<comment type="catalytic activity">
    <reaction evidence="4">
        <text>L-aspartate + L-glutamine + ATP + H2O = L-asparagine + L-glutamate + AMP + diphosphate + H(+)</text>
        <dbReference type="Rhea" id="RHEA:12228"/>
        <dbReference type="ChEBI" id="CHEBI:15377"/>
        <dbReference type="ChEBI" id="CHEBI:15378"/>
        <dbReference type="ChEBI" id="CHEBI:29985"/>
        <dbReference type="ChEBI" id="CHEBI:29991"/>
        <dbReference type="ChEBI" id="CHEBI:30616"/>
        <dbReference type="ChEBI" id="CHEBI:33019"/>
        <dbReference type="ChEBI" id="CHEBI:58048"/>
        <dbReference type="ChEBI" id="CHEBI:58359"/>
        <dbReference type="ChEBI" id="CHEBI:456215"/>
        <dbReference type="EC" id="6.3.5.4"/>
    </reaction>
</comment>
<evidence type="ECO:0000313" key="5">
    <source>
        <dbReference type="EMBL" id="MBC8529568.1"/>
    </source>
</evidence>
<dbReference type="SUPFAM" id="SSF52402">
    <property type="entry name" value="Adenine nucleotide alpha hydrolases-like"/>
    <property type="match status" value="1"/>
</dbReference>
<keyword evidence="6" id="KW-1185">Reference proteome</keyword>
<organism evidence="5 6">
    <name type="scientific">Luoshenia tenuis</name>
    <dbReference type="NCBI Taxonomy" id="2763654"/>
    <lineage>
        <taxon>Bacteria</taxon>
        <taxon>Bacillati</taxon>
        <taxon>Bacillota</taxon>
        <taxon>Clostridia</taxon>
        <taxon>Christensenellales</taxon>
        <taxon>Christensenellaceae</taxon>
        <taxon>Luoshenia</taxon>
    </lineage>
</organism>
<dbReference type="EMBL" id="JACRSO010000003">
    <property type="protein sequence ID" value="MBC8529568.1"/>
    <property type="molecule type" value="Genomic_DNA"/>
</dbReference>
<accession>A0A926D0L9</accession>
<evidence type="ECO:0000256" key="1">
    <source>
        <dbReference type="ARBA" id="ARBA00005187"/>
    </source>
</evidence>
<keyword evidence="3" id="KW-0061">Asparagine biosynthesis</keyword>
<reference evidence="5" key="1">
    <citation type="submission" date="2020-08" db="EMBL/GenBank/DDBJ databases">
        <title>Genome public.</title>
        <authorList>
            <person name="Liu C."/>
            <person name="Sun Q."/>
        </authorList>
    </citation>
    <scope>NUCLEOTIDE SEQUENCE</scope>
    <source>
        <strain evidence="5">NSJ-44</strain>
    </source>
</reference>
<dbReference type="EC" id="6.3.5.4" evidence="2"/>
<dbReference type="RefSeq" id="WP_249285391.1">
    <property type="nucleotide sequence ID" value="NZ_JACRSO010000003.1"/>
</dbReference>
<gene>
    <name evidence="5" type="ORF">H8699_09035</name>
</gene>
<comment type="pathway">
    <text evidence="1">Amino-acid biosynthesis; L-asparagine biosynthesis; L-asparagine from L-aspartate (L-Gln route): step 1/1.</text>
</comment>